<organism evidence="2 3">
    <name type="scientific">Maledivibacter halophilus</name>
    <dbReference type="NCBI Taxonomy" id="36842"/>
    <lineage>
        <taxon>Bacteria</taxon>
        <taxon>Bacillati</taxon>
        <taxon>Bacillota</taxon>
        <taxon>Clostridia</taxon>
        <taxon>Peptostreptococcales</taxon>
        <taxon>Caminicellaceae</taxon>
        <taxon>Maledivibacter</taxon>
    </lineage>
</organism>
<keyword evidence="1" id="KW-0812">Transmembrane</keyword>
<dbReference type="OrthoDB" id="1951928at2"/>
<evidence type="ECO:0000313" key="2">
    <source>
        <dbReference type="EMBL" id="SKC87814.1"/>
    </source>
</evidence>
<gene>
    <name evidence="2" type="ORF">SAMN02194393_04750</name>
</gene>
<dbReference type="STRING" id="36842.SAMN02194393_04750"/>
<accession>A0A1T5MIS2</accession>
<keyword evidence="1" id="KW-1133">Transmembrane helix</keyword>
<evidence type="ECO:0008006" key="4">
    <source>
        <dbReference type="Google" id="ProtNLM"/>
    </source>
</evidence>
<feature type="transmembrane region" description="Helical" evidence="1">
    <location>
        <begin position="48"/>
        <end position="66"/>
    </location>
</feature>
<protein>
    <recommendedName>
        <fullName evidence="4">DUF4367 domain-containing protein</fullName>
    </recommendedName>
</protein>
<keyword evidence="1" id="KW-0472">Membrane</keyword>
<proteinExistence type="predicted"/>
<dbReference type="RefSeq" id="WP_079495264.1">
    <property type="nucleotide sequence ID" value="NZ_FUZT01000016.1"/>
</dbReference>
<sequence>MPDNERLDSLIEETLKAEIESVNVSDEEIEREWEKIRIKRKGFRYKKILSIVAIVILILAVINLNTNKSYSWKTFKIFDIIGKENKKIINEGSSTHSQSNINVEKMEIDINGARDIISFKFKELPYEIEKVYVVGDKKIIIEYITDKGNLELIHKLEGLETNNTMEINKDSNIEKIKINKSIYNYININDKITKLIWTENAIRTNITVYYHLTIEESKKIISELK</sequence>
<keyword evidence="3" id="KW-1185">Reference proteome</keyword>
<dbReference type="EMBL" id="FUZT01000016">
    <property type="protein sequence ID" value="SKC87814.1"/>
    <property type="molecule type" value="Genomic_DNA"/>
</dbReference>
<reference evidence="2 3" key="1">
    <citation type="submission" date="2017-02" db="EMBL/GenBank/DDBJ databases">
        <authorList>
            <person name="Peterson S.W."/>
        </authorList>
    </citation>
    <scope>NUCLEOTIDE SEQUENCE [LARGE SCALE GENOMIC DNA]</scope>
    <source>
        <strain evidence="2 3">M1</strain>
    </source>
</reference>
<evidence type="ECO:0000313" key="3">
    <source>
        <dbReference type="Proteomes" id="UP000190285"/>
    </source>
</evidence>
<dbReference type="AlphaFoldDB" id="A0A1T5MIS2"/>
<dbReference type="Proteomes" id="UP000190285">
    <property type="component" value="Unassembled WGS sequence"/>
</dbReference>
<evidence type="ECO:0000256" key="1">
    <source>
        <dbReference type="SAM" id="Phobius"/>
    </source>
</evidence>
<name>A0A1T5MIS2_9FIRM</name>